<dbReference type="InterPro" id="IPR032710">
    <property type="entry name" value="NTF2-like_dom_sf"/>
</dbReference>
<dbReference type="Gene3D" id="3.10.450.50">
    <property type="match status" value="1"/>
</dbReference>
<dbReference type="EMBL" id="PXYV01000112">
    <property type="protein sequence ID" value="PSR19932.1"/>
    <property type="molecule type" value="Genomic_DNA"/>
</dbReference>
<feature type="domain" description="SnoaL-like" evidence="1">
    <location>
        <begin position="10"/>
        <end position="107"/>
    </location>
</feature>
<gene>
    <name evidence="2" type="ORF">C7B45_17475</name>
</gene>
<name>A0A2T2WCG6_9FIRM</name>
<dbReference type="SUPFAM" id="SSF54427">
    <property type="entry name" value="NTF2-like"/>
    <property type="match status" value="1"/>
</dbReference>
<organism evidence="2 3">
    <name type="scientific">Sulfobacillus acidophilus</name>
    <dbReference type="NCBI Taxonomy" id="53633"/>
    <lineage>
        <taxon>Bacteria</taxon>
        <taxon>Bacillati</taxon>
        <taxon>Bacillota</taxon>
        <taxon>Clostridia</taxon>
        <taxon>Eubacteriales</taxon>
        <taxon>Clostridiales Family XVII. Incertae Sedis</taxon>
        <taxon>Sulfobacillus</taxon>
    </lineage>
</organism>
<accession>A0A2T2WCG6</accession>
<dbReference type="AlphaFoldDB" id="A0A2T2WCG6"/>
<evidence type="ECO:0000313" key="3">
    <source>
        <dbReference type="Proteomes" id="UP000241848"/>
    </source>
</evidence>
<reference evidence="2 3" key="1">
    <citation type="journal article" date="2014" name="BMC Genomics">
        <title>Comparison of environmental and isolate Sulfobacillus genomes reveals diverse carbon, sulfur, nitrogen, and hydrogen metabolisms.</title>
        <authorList>
            <person name="Justice N.B."/>
            <person name="Norman A."/>
            <person name="Brown C.T."/>
            <person name="Singh A."/>
            <person name="Thomas B.C."/>
            <person name="Banfield J.F."/>
        </authorList>
    </citation>
    <scope>NUCLEOTIDE SEQUENCE [LARGE SCALE GENOMIC DNA]</scope>
    <source>
        <strain evidence="2">AMDSBA3</strain>
    </source>
</reference>
<dbReference type="InterPro" id="IPR037401">
    <property type="entry name" value="SnoaL-like"/>
</dbReference>
<sequence length="132" mass="15250">MKAGIQDIAEQYWRAEETRDVAAILDYYHADGELIVPEMGKLRGHSEIKLFYEASINRFPSLQVEILSGFEVGERGAFEWRARFLDHEGRQWNLQGVNVVTVRDNRFEKVHVYYDSALLDESGLSPWKSASQ</sequence>
<evidence type="ECO:0000313" key="2">
    <source>
        <dbReference type="EMBL" id="PSR19932.1"/>
    </source>
</evidence>
<evidence type="ECO:0000259" key="1">
    <source>
        <dbReference type="Pfam" id="PF12680"/>
    </source>
</evidence>
<proteinExistence type="predicted"/>
<protein>
    <recommendedName>
        <fullName evidence="1">SnoaL-like domain-containing protein</fullName>
    </recommendedName>
</protein>
<dbReference type="Pfam" id="PF12680">
    <property type="entry name" value="SnoaL_2"/>
    <property type="match status" value="1"/>
</dbReference>
<comment type="caution">
    <text evidence="2">The sequence shown here is derived from an EMBL/GenBank/DDBJ whole genome shotgun (WGS) entry which is preliminary data.</text>
</comment>
<dbReference type="Proteomes" id="UP000241848">
    <property type="component" value="Unassembled WGS sequence"/>
</dbReference>